<feature type="domain" description="Methyltransferase" evidence="1">
    <location>
        <begin position="174"/>
        <end position="309"/>
    </location>
</feature>
<name>A0A7G9FNF1_9FIRM</name>
<dbReference type="GO" id="GO:0005737">
    <property type="term" value="C:cytoplasm"/>
    <property type="evidence" value="ECO:0007669"/>
    <property type="project" value="TreeGrafter"/>
</dbReference>
<accession>A0A7G9FNF1</accession>
<keyword evidence="3" id="KW-1185">Reference proteome</keyword>
<reference evidence="2 3" key="1">
    <citation type="submission" date="2020-08" db="EMBL/GenBank/DDBJ databases">
        <authorList>
            <person name="Liu C."/>
            <person name="Sun Q."/>
        </authorList>
    </citation>
    <scope>NUCLEOTIDE SEQUENCE [LARGE SCALE GENOMIC DNA]</scope>
    <source>
        <strain evidence="2 3">NSJ-4</strain>
    </source>
</reference>
<dbReference type="GO" id="GO:0032259">
    <property type="term" value="P:methylation"/>
    <property type="evidence" value="ECO:0007669"/>
    <property type="project" value="UniProtKB-KW"/>
</dbReference>
<dbReference type="InterPro" id="IPR029063">
    <property type="entry name" value="SAM-dependent_MTases_sf"/>
</dbReference>
<gene>
    <name evidence="2" type="ORF">H9Q76_01915</name>
</gene>
<protein>
    <submittedName>
        <fullName evidence="2">SAM-dependent methyltransferase</fullName>
    </submittedName>
</protein>
<dbReference type="SUPFAM" id="SSF53335">
    <property type="entry name" value="S-adenosyl-L-methionine-dependent methyltransferases"/>
    <property type="match status" value="1"/>
</dbReference>
<evidence type="ECO:0000313" key="2">
    <source>
        <dbReference type="EMBL" id="QNM00083.1"/>
    </source>
</evidence>
<sequence length="403" mass="46635">MEKIKEQIERLLPQMTRIIVSNRLDKTYQYRKVEVTWTTVRGKELCQIAAYTEKQVFQENVDVEELAGKLLVHFPEHLCQMNIFTEEKEYSFKMTKKGKLLTNATRLPAKQSGTSKLAKTSGSDVADLADKMNSRRGEHNRKKNYILQEGMTVPPLVDMGIFTKEGKVVRSMYDKYKQINRFVELVDDVLKNETKDEIHILDFGCGKSYLTFVLYYYIVEIRKKKAEIIGLDLKADVIKHCNETAEKYGYDHLHFELGDINGYKTKMPVDMVVTLYACDTATDYALFNAVQWNAKYILSVPCCQHEVNGQIESELLAPMMEYGIIKERMAALATDAIRANMLTYRGYKTQILEFVDFAHSPKNLLIRAVKSAIPKEKRERSLQEVERMCEEMHIVPSIYNLLK</sequence>
<dbReference type="PANTHER" id="PTHR13369">
    <property type="match status" value="1"/>
</dbReference>
<organism evidence="2 3">
    <name type="scientific">Wujia chipingensis</name>
    <dbReference type="NCBI Taxonomy" id="2763670"/>
    <lineage>
        <taxon>Bacteria</taxon>
        <taxon>Bacillati</taxon>
        <taxon>Bacillota</taxon>
        <taxon>Clostridia</taxon>
        <taxon>Lachnospirales</taxon>
        <taxon>Lachnospiraceae</taxon>
        <taxon>Wujia</taxon>
    </lineage>
</organism>
<proteinExistence type="predicted"/>
<keyword evidence="2" id="KW-0489">Methyltransferase</keyword>
<evidence type="ECO:0000313" key="3">
    <source>
        <dbReference type="Proteomes" id="UP000515819"/>
    </source>
</evidence>
<evidence type="ECO:0000259" key="1">
    <source>
        <dbReference type="Pfam" id="PF13679"/>
    </source>
</evidence>
<dbReference type="CDD" id="cd02440">
    <property type="entry name" value="AdoMet_MTases"/>
    <property type="match status" value="1"/>
</dbReference>
<keyword evidence="2" id="KW-0808">Transferase</keyword>
<dbReference type="PANTHER" id="PTHR13369:SF3">
    <property type="entry name" value="METHYLTRANSFERASE DOMAIN-CONTAINING PROTEIN"/>
    <property type="match status" value="1"/>
</dbReference>
<dbReference type="RefSeq" id="WP_249321454.1">
    <property type="nucleotide sequence ID" value="NZ_CP060632.1"/>
</dbReference>
<dbReference type="GO" id="GO:0008168">
    <property type="term" value="F:methyltransferase activity"/>
    <property type="evidence" value="ECO:0007669"/>
    <property type="project" value="UniProtKB-KW"/>
</dbReference>
<dbReference type="KEGG" id="wcp:H9Q76_01915"/>
<dbReference type="Gene3D" id="3.40.50.150">
    <property type="entry name" value="Vaccinia Virus protein VP39"/>
    <property type="match status" value="1"/>
</dbReference>
<dbReference type="Pfam" id="PF13679">
    <property type="entry name" value="Methyltransf_32"/>
    <property type="match status" value="1"/>
</dbReference>
<dbReference type="AlphaFoldDB" id="A0A7G9FNF1"/>
<dbReference type="InterPro" id="IPR025714">
    <property type="entry name" value="Methyltranfer_dom"/>
</dbReference>
<dbReference type="Proteomes" id="UP000515819">
    <property type="component" value="Chromosome"/>
</dbReference>
<dbReference type="EMBL" id="CP060632">
    <property type="protein sequence ID" value="QNM00083.1"/>
    <property type="molecule type" value="Genomic_DNA"/>
</dbReference>